<organism evidence="2 3">
    <name type="scientific">Klebsormidium nitens</name>
    <name type="common">Green alga</name>
    <name type="synonym">Ulothrix nitens</name>
    <dbReference type="NCBI Taxonomy" id="105231"/>
    <lineage>
        <taxon>Eukaryota</taxon>
        <taxon>Viridiplantae</taxon>
        <taxon>Streptophyta</taxon>
        <taxon>Klebsormidiophyceae</taxon>
        <taxon>Klebsormidiales</taxon>
        <taxon>Klebsormidiaceae</taxon>
        <taxon>Klebsormidium</taxon>
    </lineage>
</organism>
<dbReference type="NCBIfam" id="TIGR02283">
    <property type="entry name" value="MltB_2"/>
    <property type="match status" value="1"/>
</dbReference>
<proteinExistence type="predicted"/>
<dbReference type="SUPFAM" id="SSF53955">
    <property type="entry name" value="Lysozyme-like"/>
    <property type="match status" value="1"/>
</dbReference>
<feature type="domain" description="Transglycosylase SLT" evidence="1">
    <location>
        <begin position="3"/>
        <end position="292"/>
    </location>
</feature>
<gene>
    <name evidence="2" type="ORF">KFL_000380200</name>
</gene>
<dbReference type="Pfam" id="PF13406">
    <property type="entry name" value="SLT_2"/>
    <property type="match status" value="1"/>
</dbReference>
<name>A0A1Y1HTD1_KLENI</name>
<evidence type="ECO:0000259" key="1">
    <source>
        <dbReference type="Pfam" id="PF13406"/>
    </source>
</evidence>
<dbReference type="GO" id="GO:0009253">
    <property type="term" value="P:peptidoglycan catabolic process"/>
    <property type="evidence" value="ECO:0000318"/>
    <property type="project" value="GO_Central"/>
</dbReference>
<dbReference type="AlphaFoldDB" id="A0A1Y1HTD1"/>
<dbReference type="Gene3D" id="1.10.530.10">
    <property type="match status" value="1"/>
</dbReference>
<dbReference type="PANTHER" id="PTHR30163:SF8">
    <property type="entry name" value="LYTIC MUREIN TRANSGLYCOSYLASE"/>
    <property type="match status" value="1"/>
</dbReference>
<dbReference type="FunFam" id="1.10.8.350:FF:000001">
    <property type="entry name" value="Lytic murein transglycosylase B"/>
    <property type="match status" value="1"/>
</dbReference>
<dbReference type="OrthoDB" id="2019006at2759"/>
<dbReference type="Proteomes" id="UP000054558">
    <property type="component" value="Unassembled WGS sequence"/>
</dbReference>
<dbReference type="InterPro" id="IPR023346">
    <property type="entry name" value="Lysozyme-like_dom_sf"/>
</dbReference>
<keyword evidence="3" id="KW-1185">Reference proteome</keyword>
<dbReference type="Gene3D" id="1.10.8.350">
    <property type="entry name" value="Bacterial muramidase"/>
    <property type="match status" value="1"/>
</dbReference>
<accession>A0A1Y1HTD1</accession>
<dbReference type="InterPro" id="IPR011970">
    <property type="entry name" value="MltB_2"/>
</dbReference>
<sequence length="300" mass="33494">MRGLKEEARQRGVSDKVIKRALKGVRPVPQVIEKDRNQPEFKLTFEDYMKRMVTDHRIKLGVDMMQKHEVLLRQVSEKYGVPEAIIVAIWGMESSYGNFMGTWDIVAALVTLAYDKQQPSRAKYFREELINSLFILQDGHASYDTLRGSWAGAMGQCQFMPSSFRNFAVDFDGDGKADIWTSPADVAASIANYLAKHGWKTGEPYFEEVVTPKAVKPDLLGLKVQKPAGEWRDTYGVLSQSEPATLPPDCLASLVTTDGSFGPSYLATQNVSVVLRYNKSLFYALAVGHIAKSIQTASRT</sequence>
<evidence type="ECO:0000313" key="2">
    <source>
        <dbReference type="EMBL" id="GAQ79786.1"/>
    </source>
</evidence>
<dbReference type="STRING" id="105231.A0A1Y1HTD1"/>
<dbReference type="CDD" id="cd13399">
    <property type="entry name" value="Slt35-like"/>
    <property type="match status" value="1"/>
</dbReference>
<dbReference type="OMA" id="MKWNRSY"/>
<protein>
    <submittedName>
        <fullName evidence="2">Lytic murein transglycosylase</fullName>
    </submittedName>
</protein>
<dbReference type="PANTHER" id="PTHR30163">
    <property type="entry name" value="MEMBRANE-BOUND LYTIC MUREIN TRANSGLYCOSYLASE B"/>
    <property type="match status" value="1"/>
</dbReference>
<evidence type="ECO:0000313" key="3">
    <source>
        <dbReference type="Proteomes" id="UP000054558"/>
    </source>
</evidence>
<reference evidence="2 3" key="1">
    <citation type="journal article" date="2014" name="Nat. Commun.">
        <title>Klebsormidium flaccidum genome reveals primary factors for plant terrestrial adaptation.</title>
        <authorList>
            <person name="Hori K."/>
            <person name="Maruyama F."/>
            <person name="Fujisawa T."/>
            <person name="Togashi T."/>
            <person name="Yamamoto N."/>
            <person name="Seo M."/>
            <person name="Sato S."/>
            <person name="Yamada T."/>
            <person name="Mori H."/>
            <person name="Tajima N."/>
            <person name="Moriyama T."/>
            <person name="Ikeuchi M."/>
            <person name="Watanabe M."/>
            <person name="Wada H."/>
            <person name="Kobayashi K."/>
            <person name="Saito M."/>
            <person name="Masuda T."/>
            <person name="Sasaki-Sekimoto Y."/>
            <person name="Mashiguchi K."/>
            <person name="Awai K."/>
            <person name="Shimojima M."/>
            <person name="Masuda S."/>
            <person name="Iwai M."/>
            <person name="Nobusawa T."/>
            <person name="Narise T."/>
            <person name="Kondo S."/>
            <person name="Saito H."/>
            <person name="Sato R."/>
            <person name="Murakawa M."/>
            <person name="Ihara Y."/>
            <person name="Oshima-Yamada Y."/>
            <person name="Ohtaka K."/>
            <person name="Satoh M."/>
            <person name="Sonobe K."/>
            <person name="Ishii M."/>
            <person name="Ohtani R."/>
            <person name="Kanamori-Sato M."/>
            <person name="Honoki R."/>
            <person name="Miyazaki D."/>
            <person name="Mochizuki H."/>
            <person name="Umetsu J."/>
            <person name="Higashi K."/>
            <person name="Shibata D."/>
            <person name="Kamiya Y."/>
            <person name="Sato N."/>
            <person name="Nakamura Y."/>
            <person name="Tabata S."/>
            <person name="Ida S."/>
            <person name="Kurokawa K."/>
            <person name="Ohta H."/>
        </authorList>
    </citation>
    <scope>NUCLEOTIDE SEQUENCE [LARGE SCALE GENOMIC DNA]</scope>
    <source>
        <strain evidence="2 3">NIES-2285</strain>
    </source>
</reference>
<dbReference type="EMBL" id="DF236987">
    <property type="protein sequence ID" value="GAQ79786.1"/>
    <property type="molecule type" value="Genomic_DNA"/>
</dbReference>
<dbReference type="GO" id="GO:0008933">
    <property type="term" value="F:peptidoglycan lytic transglycosylase activity"/>
    <property type="evidence" value="ECO:0000318"/>
    <property type="project" value="GO_Central"/>
</dbReference>
<dbReference type="InterPro" id="IPR031304">
    <property type="entry name" value="SLT_2"/>
</dbReference>
<dbReference type="InterPro" id="IPR043426">
    <property type="entry name" value="MltB-like"/>
</dbReference>